<name>A0A1H1TMS0_9ACTN</name>
<dbReference type="EMBL" id="LT629732">
    <property type="protein sequence ID" value="SDS60849.1"/>
    <property type="molecule type" value="Genomic_DNA"/>
</dbReference>
<dbReference type="SMART" id="SM00922">
    <property type="entry name" value="MR_MLE"/>
    <property type="match status" value="1"/>
</dbReference>
<feature type="domain" description="Mandelate racemase/muconate lactonizing enzyme C-terminal" evidence="5">
    <location>
        <begin position="147"/>
        <end position="247"/>
    </location>
</feature>
<dbReference type="Proteomes" id="UP000198983">
    <property type="component" value="Chromosome I"/>
</dbReference>
<accession>A0A1H1TMS0</accession>
<dbReference type="SFLD" id="SFLDS00001">
    <property type="entry name" value="Enolase"/>
    <property type="match status" value="1"/>
</dbReference>
<dbReference type="AlphaFoldDB" id="A0A1H1TMS0"/>
<dbReference type="GO" id="GO:0016836">
    <property type="term" value="F:hydro-lyase activity"/>
    <property type="evidence" value="ECO:0007669"/>
    <property type="project" value="TreeGrafter"/>
</dbReference>
<dbReference type="SUPFAM" id="SSF54826">
    <property type="entry name" value="Enolase N-terminal domain-like"/>
    <property type="match status" value="1"/>
</dbReference>
<evidence type="ECO:0000256" key="4">
    <source>
        <dbReference type="SAM" id="MobiDB-lite"/>
    </source>
</evidence>
<dbReference type="InterPro" id="IPR029017">
    <property type="entry name" value="Enolase-like_N"/>
</dbReference>
<dbReference type="InterPro" id="IPR013342">
    <property type="entry name" value="Mandelate_racemase_C"/>
</dbReference>
<dbReference type="GO" id="GO:0000287">
    <property type="term" value="F:magnesium ion binding"/>
    <property type="evidence" value="ECO:0007669"/>
    <property type="project" value="TreeGrafter"/>
</dbReference>
<dbReference type="SUPFAM" id="SSF51604">
    <property type="entry name" value="Enolase C-terminal domain-like"/>
    <property type="match status" value="1"/>
</dbReference>
<dbReference type="GO" id="GO:0016052">
    <property type="term" value="P:carbohydrate catabolic process"/>
    <property type="evidence" value="ECO:0007669"/>
    <property type="project" value="TreeGrafter"/>
</dbReference>
<keyword evidence="2" id="KW-0479">Metal-binding</keyword>
<dbReference type="Pfam" id="PF02746">
    <property type="entry name" value="MR_MLE_N"/>
    <property type="match status" value="1"/>
</dbReference>
<dbReference type="Pfam" id="PF13378">
    <property type="entry name" value="MR_MLE_C"/>
    <property type="match status" value="1"/>
</dbReference>
<keyword evidence="3" id="KW-0460">Magnesium</keyword>
<dbReference type="Gene3D" id="3.20.20.120">
    <property type="entry name" value="Enolase-like C-terminal domain"/>
    <property type="match status" value="1"/>
</dbReference>
<evidence type="ECO:0000313" key="7">
    <source>
        <dbReference type="Proteomes" id="UP000198983"/>
    </source>
</evidence>
<reference evidence="6 7" key="1">
    <citation type="submission" date="2016-10" db="EMBL/GenBank/DDBJ databases">
        <authorList>
            <person name="de Groot N.N."/>
        </authorList>
    </citation>
    <scope>NUCLEOTIDE SEQUENCE [LARGE SCALE GENOMIC DNA]</scope>
    <source>
        <strain evidence="6 7">DSM 22024</strain>
    </source>
</reference>
<dbReference type="InterPro" id="IPR013341">
    <property type="entry name" value="Mandelate_racemase_N_dom"/>
</dbReference>
<dbReference type="OrthoDB" id="9802699at2"/>
<dbReference type="STRING" id="117157.SAMN04489717_3242"/>
<evidence type="ECO:0000256" key="3">
    <source>
        <dbReference type="ARBA" id="ARBA00022842"/>
    </source>
</evidence>
<comment type="cofactor">
    <cofactor evidence="1">
        <name>Mg(2+)</name>
        <dbReference type="ChEBI" id="CHEBI:18420"/>
    </cofactor>
</comment>
<evidence type="ECO:0000256" key="2">
    <source>
        <dbReference type="ARBA" id="ARBA00022723"/>
    </source>
</evidence>
<dbReference type="InterPro" id="IPR029065">
    <property type="entry name" value="Enolase_C-like"/>
</dbReference>
<evidence type="ECO:0000259" key="5">
    <source>
        <dbReference type="SMART" id="SM00922"/>
    </source>
</evidence>
<feature type="compositionally biased region" description="Basic and acidic residues" evidence="4">
    <location>
        <begin position="359"/>
        <end position="369"/>
    </location>
</feature>
<keyword evidence="7" id="KW-1185">Reference proteome</keyword>
<dbReference type="SFLD" id="SFLDG00179">
    <property type="entry name" value="mandelate_racemase"/>
    <property type="match status" value="1"/>
</dbReference>
<evidence type="ECO:0000256" key="1">
    <source>
        <dbReference type="ARBA" id="ARBA00001946"/>
    </source>
</evidence>
<proteinExistence type="predicted"/>
<dbReference type="InterPro" id="IPR046945">
    <property type="entry name" value="RHMD-like"/>
</dbReference>
<dbReference type="RefSeq" id="WP_092654498.1">
    <property type="nucleotide sequence ID" value="NZ_LT629732.1"/>
</dbReference>
<dbReference type="InterPro" id="IPR036849">
    <property type="entry name" value="Enolase-like_C_sf"/>
</dbReference>
<feature type="region of interest" description="Disordered" evidence="4">
    <location>
        <begin position="345"/>
        <end position="369"/>
    </location>
</feature>
<dbReference type="PANTHER" id="PTHR13794">
    <property type="entry name" value="ENOLASE SUPERFAMILY, MANDELATE RACEMASE"/>
    <property type="match status" value="1"/>
</dbReference>
<protein>
    <submittedName>
        <fullName evidence="6">L-alanine-DL-glutamate epimerase</fullName>
    </submittedName>
</protein>
<sequence>MATATDPPVTEIETRAYTIPTDAPEGDGTLTWDSTTLVLVRVTGGGQTGVGWTYGPSAAADVIRGKLAGVVRGRSLLDVQAGYHAMVAAVRNAGRPGLVSMAIAAVDTAWWDLRARVLGLPLHRLLGAGAGASVPVYGSGGFTTYDDRQLVQQCEEWLQLGVSYAKIKIGESWGTNTARDLARMRLARQTLGDDVELFVDANGAYAPKEAARLAAAAEDLRLTWFEEPVTSDDLDGLRWVRDHVEPDVTAGEYGYDLTYFERMCAAGAVDCLQVDVSRCGGITEWLRIAAVAAAHHLPVSGHCAPALHLAVAAATPHLRHVEYFHDHVRIESMFFDGPVTASEGALHPDDAPGNGLSFRESDAEQFRVS</sequence>
<dbReference type="Gene3D" id="3.30.390.10">
    <property type="entry name" value="Enolase-like, N-terminal domain"/>
    <property type="match status" value="1"/>
</dbReference>
<evidence type="ECO:0000313" key="6">
    <source>
        <dbReference type="EMBL" id="SDS60849.1"/>
    </source>
</evidence>
<gene>
    <name evidence="6" type="ORF">SAMN04489717_3242</name>
</gene>
<dbReference type="PANTHER" id="PTHR13794:SF58">
    <property type="entry name" value="MITOCHONDRIAL ENOLASE SUPERFAMILY MEMBER 1"/>
    <property type="match status" value="1"/>
</dbReference>
<organism evidence="6 7">
    <name type="scientific">Actinopolymorpha singaporensis</name>
    <dbReference type="NCBI Taxonomy" id="117157"/>
    <lineage>
        <taxon>Bacteria</taxon>
        <taxon>Bacillati</taxon>
        <taxon>Actinomycetota</taxon>
        <taxon>Actinomycetes</taxon>
        <taxon>Propionibacteriales</taxon>
        <taxon>Actinopolymorphaceae</taxon>
        <taxon>Actinopolymorpha</taxon>
    </lineage>
</organism>